<dbReference type="Gene3D" id="1.20.1280.50">
    <property type="match status" value="1"/>
</dbReference>
<dbReference type="Pfam" id="PF00646">
    <property type="entry name" value="F-box"/>
    <property type="match status" value="1"/>
</dbReference>
<dbReference type="InterPro" id="IPR006527">
    <property type="entry name" value="F-box-assoc_dom_typ1"/>
</dbReference>
<evidence type="ECO:0000259" key="1">
    <source>
        <dbReference type="PROSITE" id="PS50181"/>
    </source>
</evidence>
<organism evidence="2 3">
    <name type="scientific">Sesamum indicum</name>
    <name type="common">Oriental sesame</name>
    <name type="synonym">Sesamum orientale</name>
    <dbReference type="NCBI Taxonomy" id="4182"/>
    <lineage>
        <taxon>Eukaryota</taxon>
        <taxon>Viridiplantae</taxon>
        <taxon>Streptophyta</taxon>
        <taxon>Embryophyta</taxon>
        <taxon>Tracheophyta</taxon>
        <taxon>Spermatophyta</taxon>
        <taxon>Magnoliopsida</taxon>
        <taxon>eudicotyledons</taxon>
        <taxon>Gunneridae</taxon>
        <taxon>Pentapetalae</taxon>
        <taxon>asterids</taxon>
        <taxon>lamiids</taxon>
        <taxon>Lamiales</taxon>
        <taxon>Pedaliaceae</taxon>
        <taxon>Sesamum</taxon>
    </lineage>
</organism>
<name>A0A6I9UPP7_SESIN</name>
<gene>
    <name evidence="3" type="primary">LOC105178700</name>
</gene>
<dbReference type="InterPro" id="IPR050796">
    <property type="entry name" value="SCF_F-box_component"/>
</dbReference>
<dbReference type="InParanoid" id="A0A6I9UPP7"/>
<dbReference type="SUPFAM" id="SSF81383">
    <property type="entry name" value="F-box domain"/>
    <property type="match status" value="1"/>
</dbReference>
<dbReference type="Gramene" id="SIN_1007232.t">
    <property type="protein sequence ID" value="SIN_1007232.t.cds1"/>
    <property type="gene ID" value="SIN_1007232"/>
</dbReference>
<reference evidence="3" key="1">
    <citation type="submission" date="2025-08" db="UniProtKB">
        <authorList>
            <consortium name="RefSeq"/>
        </authorList>
    </citation>
    <scope>IDENTIFICATION</scope>
</reference>
<dbReference type="Pfam" id="PF07734">
    <property type="entry name" value="FBA_1"/>
    <property type="match status" value="1"/>
</dbReference>
<dbReference type="KEGG" id="sind:105178700"/>
<dbReference type="AlphaFoldDB" id="A0A6I9UPP7"/>
<dbReference type="OrthoDB" id="1266170at2759"/>
<dbReference type="NCBIfam" id="TIGR01640">
    <property type="entry name" value="F_box_assoc_1"/>
    <property type="match status" value="1"/>
</dbReference>
<keyword evidence="2" id="KW-1185">Reference proteome</keyword>
<protein>
    <submittedName>
        <fullName evidence="3">F-box/kelch-repeat protein At3g23880</fullName>
    </submittedName>
</protein>
<dbReference type="PANTHER" id="PTHR31672:SF13">
    <property type="entry name" value="F-BOX PROTEIN CPR30-LIKE"/>
    <property type="match status" value="1"/>
</dbReference>
<dbReference type="PANTHER" id="PTHR31672">
    <property type="entry name" value="BNACNNG10540D PROTEIN"/>
    <property type="match status" value="1"/>
</dbReference>
<sequence>MNLPEDVTIEILTRLPVRSLIRFKCVCKSWNLLLKNPTFISKHHQTISQKDGSEVLLVSRRDVVTNKRVVSMLRNDGSDNTLVDQDLPTFLNDMFGHVRLIGPCKGVVCLFGFPDNIALWNPSSRDFKKLPLSLLPRPPNAKVRGGDLGVGFDSTTHDLKVMQILFCVSFDCRLLYQVEIYSSKTNAWKKYDNVVPANIMYYNIWSTVYKNENFCWWAQDKDVEVILSFDMSKETFQKTTLPSGIDVLGGQHRITRAILPVKDSIALIVYRLQEVQKVFDIWVLNELGGNGVDGWSKATSIGPLSEVERPLGFWNKDEFILESSSRELVLYNRMNQKIMNLGVYGKRDRLEVLVHKESLFSVNAFASVNL</sequence>
<dbReference type="SMART" id="SM00256">
    <property type="entry name" value="FBOX"/>
    <property type="match status" value="1"/>
</dbReference>
<dbReference type="GeneID" id="105178700"/>
<dbReference type="InterPro" id="IPR017451">
    <property type="entry name" value="F-box-assoc_interact_dom"/>
</dbReference>
<dbReference type="InterPro" id="IPR036047">
    <property type="entry name" value="F-box-like_dom_sf"/>
</dbReference>
<proteinExistence type="predicted"/>
<feature type="domain" description="F-box" evidence="1">
    <location>
        <begin position="1"/>
        <end position="43"/>
    </location>
</feature>
<dbReference type="CDD" id="cd22157">
    <property type="entry name" value="F-box_AtFBW1-like"/>
    <property type="match status" value="1"/>
</dbReference>
<evidence type="ECO:0000313" key="3">
    <source>
        <dbReference type="RefSeq" id="XP_011100532.1"/>
    </source>
</evidence>
<evidence type="ECO:0000313" key="2">
    <source>
        <dbReference type="Proteomes" id="UP000504604"/>
    </source>
</evidence>
<dbReference type="PROSITE" id="PS50181">
    <property type="entry name" value="FBOX"/>
    <property type="match status" value="1"/>
</dbReference>
<accession>A0A6I9UPP7</accession>
<dbReference type="InterPro" id="IPR001810">
    <property type="entry name" value="F-box_dom"/>
</dbReference>
<dbReference type="Proteomes" id="UP000504604">
    <property type="component" value="Linkage group LG16"/>
</dbReference>
<dbReference type="RefSeq" id="XP_011100532.1">
    <property type="nucleotide sequence ID" value="XM_011102230.2"/>
</dbReference>